<comment type="caution">
    <text evidence="4">The sequence shown here is derived from an EMBL/GenBank/DDBJ whole genome shotgun (WGS) entry which is preliminary data.</text>
</comment>
<keyword evidence="1" id="KW-0489">Methyltransferase</keyword>
<dbReference type="PANTHER" id="PTHR21008:SF0">
    <property type="entry name" value="S-ADENOSYLMETHIONINE SENSOR UPSTREAM OF MTORC1"/>
    <property type="match status" value="1"/>
</dbReference>
<dbReference type="EMBL" id="CACRXK020023608">
    <property type="protein sequence ID" value="CAB4037917.1"/>
    <property type="molecule type" value="Genomic_DNA"/>
</dbReference>
<keyword evidence="3" id="KW-0949">S-adenosyl-L-methionine</keyword>
<proteinExistence type="predicted"/>
<dbReference type="InterPro" id="IPR021867">
    <property type="entry name" value="Bmt2/SAMTOR"/>
</dbReference>
<dbReference type="Gene3D" id="3.40.50.150">
    <property type="entry name" value="Vaccinia Virus protein VP39"/>
    <property type="match status" value="1"/>
</dbReference>
<name>A0A7D9LP32_PARCT</name>
<evidence type="ECO:0000313" key="4">
    <source>
        <dbReference type="EMBL" id="CAB4037917.1"/>
    </source>
</evidence>
<dbReference type="AlphaFoldDB" id="A0A7D9LP32"/>
<dbReference type="GO" id="GO:0008168">
    <property type="term" value="F:methyltransferase activity"/>
    <property type="evidence" value="ECO:0007669"/>
    <property type="project" value="UniProtKB-KW"/>
</dbReference>
<gene>
    <name evidence="4" type="ORF">PACLA_8A067814</name>
</gene>
<sequence length="315" mass="35949">MKSDKLVLLDVGSCFNPFQAFSDIFIPLAIDLCPADKKISSSSIFSLSKFLDMMSLVKKLIKMGFFIIKIYYILRMTQILHIQKIIFGVNRTLTFKRDQTYFNILLLTKLYSVFACDFLFLDIIKDTNFLSKNNSTSPCSTSTMPSHSCFPEQIQNCIDNGITKITNLPQNSFDVVVFCLLLSYLPAKAQRWTCCLKAHNLLKDNGLLIIITPDSSHQNKNMAMIKSWKTAIESIGFLRWKYHKDHHTHCMAFRKKTICTGDEAEGAPRKCPHEMLYIHQDLDENFEEEGNCSKEVNDDEDTSSLAEGFGVLPFA</sequence>
<keyword evidence="5" id="KW-1185">Reference proteome</keyword>
<evidence type="ECO:0000256" key="2">
    <source>
        <dbReference type="ARBA" id="ARBA00022679"/>
    </source>
</evidence>
<protein>
    <submittedName>
        <fullName evidence="4">Uncharacterized protein</fullName>
    </submittedName>
</protein>
<accession>A0A7D9LP32</accession>
<evidence type="ECO:0000256" key="1">
    <source>
        <dbReference type="ARBA" id="ARBA00022603"/>
    </source>
</evidence>
<dbReference type="InterPro" id="IPR029063">
    <property type="entry name" value="SAM-dependent_MTases_sf"/>
</dbReference>
<dbReference type="Proteomes" id="UP001152795">
    <property type="component" value="Unassembled WGS sequence"/>
</dbReference>
<reference evidence="4" key="1">
    <citation type="submission" date="2020-04" db="EMBL/GenBank/DDBJ databases">
        <authorList>
            <person name="Alioto T."/>
            <person name="Alioto T."/>
            <person name="Gomez Garrido J."/>
        </authorList>
    </citation>
    <scope>NUCLEOTIDE SEQUENCE</scope>
    <source>
        <strain evidence="4">A484AB</strain>
    </source>
</reference>
<dbReference type="PANTHER" id="PTHR21008">
    <property type="entry name" value="S-ADENOSYLMETHIONINE SENSOR UPSTREAM OF MTORC1-RELATED"/>
    <property type="match status" value="1"/>
</dbReference>
<evidence type="ECO:0000313" key="5">
    <source>
        <dbReference type="Proteomes" id="UP001152795"/>
    </source>
</evidence>
<organism evidence="4 5">
    <name type="scientific">Paramuricea clavata</name>
    <name type="common">Red gorgonian</name>
    <name type="synonym">Violescent sea-whip</name>
    <dbReference type="NCBI Taxonomy" id="317549"/>
    <lineage>
        <taxon>Eukaryota</taxon>
        <taxon>Metazoa</taxon>
        <taxon>Cnidaria</taxon>
        <taxon>Anthozoa</taxon>
        <taxon>Octocorallia</taxon>
        <taxon>Malacalcyonacea</taxon>
        <taxon>Plexauridae</taxon>
        <taxon>Paramuricea</taxon>
    </lineage>
</organism>
<dbReference type="GO" id="GO:0032259">
    <property type="term" value="P:methylation"/>
    <property type="evidence" value="ECO:0007669"/>
    <property type="project" value="UniProtKB-KW"/>
</dbReference>
<keyword evidence="2" id="KW-0808">Transferase</keyword>
<dbReference type="SUPFAM" id="SSF53335">
    <property type="entry name" value="S-adenosyl-L-methionine-dependent methyltransferases"/>
    <property type="match status" value="1"/>
</dbReference>
<dbReference type="GO" id="GO:1904262">
    <property type="term" value="P:negative regulation of TORC1 signaling"/>
    <property type="evidence" value="ECO:0007669"/>
    <property type="project" value="TreeGrafter"/>
</dbReference>
<evidence type="ECO:0000256" key="3">
    <source>
        <dbReference type="ARBA" id="ARBA00022691"/>
    </source>
</evidence>
<dbReference type="OrthoDB" id="5954793at2759"/>